<dbReference type="AlphaFoldDB" id="A0BEA0"/>
<dbReference type="Proteomes" id="UP000000600">
    <property type="component" value="Unassembled WGS sequence"/>
</dbReference>
<dbReference type="HOGENOM" id="CLU_2215040_0_0_1"/>
<dbReference type="Pfam" id="PF13202">
    <property type="entry name" value="EF-hand_5"/>
    <property type="match status" value="2"/>
</dbReference>
<feature type="domain" description="EF-hand" evidence="1">
    <location>
        <begin position="91"/>
        <end position="107"/>
    </location>
</feature>
<dbReference type="Gene3D" id="1.10.238.10">
    <property type="entry name" value="EF-hand"/>
    <property type="match status" value="1"/>
</dbReference>
<dbReference type="InterPro" id="IPR011992">
    <property type="entry name" value="EF-hand-dom_pair"/>
</dbReference>
<keyword evidence="3" id="KW-1185">Reference proteome</keyword>
<dbReference type="InterPro" id="IPR002048">
    <property type="entry name" value="EF_hand_dom"/>
</dbReference>
<dbReference type="RefSeq" id="XP_001424265.1">
    <property type="nucleotide sequence ID" value="XM_001424228.1"/>
</dbReference>
<dbReference type="GeneID" id="5010049"/>
<name>A0BEA0_PARTE</name>
<dbReference type="InParanoid" id="A0BEA0"/>
<dbReference type="EMBL" id="CT867988">
    <property type="protein sequence ID" value="CAK56867.1"/>
    <property type="molecule type" value="Genomic_DNA"/>
</dbReference>
<dbReference type="GO" id="GO:0005509">
    <property type="term" value="F:calcium ion binding"/>
    <property type="evidence" value="ECO:0000318"/>
    <property type="project" value="GO_Central"/>
</dbReference>
<reference evidence="2 3" key="1">
    <citation type="journal article" date="2006" name="Nature">
        <title>Global trends of whole-genome duplications revealed by the ciliate Paramecium tetraurelia.</title>
        <authorList>
            <consortium name="Genoscope"/>
            <person name="Aury J.-M."/>
            <person name="Jaillon O."/>
            <person name="Duret L."/>
            <person name="Noel B."/>
            <person name="Jubin C."/>
            <person name="Porcel B.M."/>
            <person name="Segurens B."/>
            <person name="Daubin V."/>
            <person name="Anthouard V."/>
            <person name="Aiach N."/>
            <person name="Arnaiz O."/>
            <person name="Billaut A."/>
            <person name="Beisson J."/>
            <person name="Blanc I."/>
            <person name="Bouhouche K."/>
            <person name="Camara F."/>
            <person name="Duharcourt S."/>
            <person name="Guigo R."/>
            <person name="Gogendeau D."/>
            <person name="Katinka M."/>
            <person name="Keller A.-M."/>
            <person name="Kissmehl R."/>
            <person name="Klotz C."/>
            <person name="Koll F."/>
            <person name="Le Moue A."/>
            <person name="Lepere C."/>
            <person name="Malinsky S."/>
            <person name="Nowacki M."/>
            <person name="Nowak J.K."/>
            <person name="Plattner H."/>
            <person name="Poulain J."/>
            <person name="Ruiz F."/>
            <person name="Serrano V."/>
            <person name="Zagulski M."/>
            <person name="Dessen P."/>
            <person name="Betermier M."/>
            <person name="Weissenbach J."/>
            <person name="Scarpelli C."/>
            <person name="Schachter V."/>
            <person name="Sperling L."/>
            <person name="Meyer E."/>
            <person name="Cohen J."/>
            <person name="Wincker P."/>
        </authorList>
    </citation>
    <scope>NUCLEOTIDE SEQUENCE [LARGE SCALE GENOMIC DNA]</scope>
    <source>
        <strain evidence="2 3">Stock d4-2</strain>
    </source>
</reference>
<evidence type="ECO:0000313" key="2">
    <source>
        <dbReference type="EMBL" id="CAK56867.1"/>
    </source>
</evidence>
<dbReference type="SUPFAM" id="SSF47473">
    <property type="entry name" value="EF-hand"/>
    <property type="match status" value="1"/>
</dbReference>
<evidence type="ECO:0000259" key="1">
    <source>
        <dbReference type="PROSITE" id="PS50222"/>
    </source>
</evidence>
<organism evidence="2 3">
    <name type="scientific">Paramecium tetraurelia</name>
    <dbReference type="NCBI Taxonomy" id="5888"/>
    <lineage>
        <taxon>Eukaryota</taxon>
        <taxon>Sar</taxon>
        <taxon>Alveolata</taxon>
        <taxon>Ciliophora</taxon>
        <taxon>Intramacronucleata</taxon>
        <taxon>Oligohymenophorea</taxon>
        <taxon>Peniculida</taxon>
        <taxon>Parameciidae</taxon>
        <taxon>Paramecium</taxon>
    </lineage>
</organism>
<evidence type="ECO:0000313" key="3">
    <source>
        <dbReference type="Proteomes" id="UP000000600"/>
    </source>
</evidence>
<dbReference type="OMA" id="DYPEFIV"/>
<sequence>MQNLDIFKGQKQAEEKVNQIQMLSKLIDYPEFIVGAMRVAKLHLECLILQSFQSIYNGDGFISKEELKEAMGFLEPEIWEQFLNDCDLKQKDGKISEDEFSKFLTTL</sequence>
<accession>A0BEA0</accession>
<dbReference type="CDD" id="cd00051">
    <property type="entry name" value="EFh"/>
    <property type="match status" value="1"/>
</dbReference>
<protein>
    <recommendedName>
        <fullName evidence="1">EF-hand domain-containing protein</fullName>
    </recommendedName>
</protein>
<dbReference type="KEGG" id="ptm:GSPATT00027900001"/>
<gene>
    <name evidence="2" type="ORF">GSPATT00027900001</name>
</gene>
<dbReference type="PROSITE" id="PS50222">
    <property type="entry name" value="EF_HAND_2"/>
    <property type="match status" value="2"/>
</dbReference>
<feature type="domain" description="EF-hand" evidence="1">
    <location>
        <begin position="57"/>
        <end position="77"/>
    </location>
</feature>
<proteinExistence type="predicted"/>